<feature type="transmembrane region" description="Helical" evidence="1">
    <location>
        <begin position="56"/>
        <end position="76"/>
    </location>
</feature>
<organism evidence="2 3">
    <name type="scientific">Kineosporia mesophila</name>
    <dbReference type="NCBI Taxonomy" id="566012"/>
    <lineage>
        <taxon>Bacteria</taxon>
        <taxon>Bacillati</taxon>
        <taxon>Actinomycetota</taxon>
        <taxon>Actinomycetes</taxon>
        <taxon>Kineosporiales</taxon>
        <taxon>Kineosporiaceae</taxon>
        <taxon>Kineosporia</taxon>
    </lineage>
</organism>
<keyword evidence="1" id="KW-1133">Transmembrane helix</keyword>
<evidence type="ECO:0000313" key="2">
    <source>
        <dbReference type="EMBL" id="GAA3630293.1"/>
    </source>
</evidence>
<name>A0ABP7ADP9_9ACTN</name>
<evidence type="ECO:0000256" key="1">
    <source>
        <dbReference type="SAM" id="Phobius"/>
    </source>
</evidence>
<gene>
    <name evidence="2" type="ORF">GCM10022223_54980</name>
</gene>
<feature type="transmembrane region" description="Helical" evidence="1">
    <location>
        <begin position="20"/>
        <end position="44"/>
    </location>
</feature>
<protein>
    <recommendedName>
        <fullName evidence="4">Integral membrane protein</fullName>
    </recommendedName>
</protein>
<dbReference type="RefSeq" id="WP_231486077.1">
    <property type="nucleotide sequence ID" value="NZ_BAAAZO010000011.1"/>
</dbReference>
<evidence type="ECO:0000313" key="3">
    <source>
        <dbReference type="Proteomes" id="UP001501074"/>
    </source>
</evidence>
<dbReference type="EMBL" id="BAAAZO010000011">
    <property type="protein sequence ID" value="GAA3630293.1"/>
    <property type="molecule type" value="Genomic_DNA"/>
</dbReference>
<keyword evidence="3" id="KW-1185">Reference proteome</keyword>
<feature type="transmembrane region" description="Helical" evidence="1">
    <location>
        <begin position="88"/>
        <end position="109"/>
    </location>
</feature>
<evidence type="ECO:0008006" key="4">
    <source>
        <dbReference type="Google" id="ProtNLM"/>
    </source>
</evidence>
<comment type="caution">
    <text evidence="2">The sequence shown here is derived from an EMBL/GenBank/DDBJ whole genome shotgun (WGS) entry which is preliminary data.</text>
</comment>
<sequence length="112" mass="12031">MNKTGTARRLVRYRRYIDALRAGLLAVGTLALTVTLEVIVLLTADDRARGDELLDAALLTAGLVVAPLVTAGLASLVLTRSVLHHRQLLAETCYWVVGCDLAIGIVVVLDRP</sequence>
<dbReference type="Proteomes" id="UP001501074">
    <property type="component" value="Unassembled WGS sequence"/>
</dbReference>
<accession>A0ABP7ADP9</accession>
<keyword evidence="1" id="KW-0472">Membrane</keyword>
<proteinExistence type="predicted"/>
<keyword evidence="1" id="KW-0812">Transmembrane</keyword>
<reference evidence="3" key="1">
    <citation type="journal article" date="2019" name="Int. J. Syst. Evol. Microbiol.">
        <title>The Global Catalogue of Microorganisms (GCM) 10K type strain sequencing project: providing services to taxonomists for standard genome sequencing and annotation.</title>
        <authorList>
            <consortium name="The Broad Institute Genomics Platform"/>
            <consortium name="The Broad Institute Genome Sequencing Center for Infectious Disease"/>
            <person name="Wu L."/>
            <person name="Ma J."/>
        </authorList>
    </citation>
    <scope>NUCLEOTIDE SEQUENCE [LARGE SCALE GENOMIC DNA]</scope>
    <source>
        <strain evidence="3">JCM 16902</strain>
    </source>
</reference>